<dbReference type="Pfam" id="PF08240">
    <property type="entry name" value="ADH_N"/>
    <property type="match status" value="1"/>
</dbReference>
<sequence length="372" mass="40763">MSQPTQRQAWRRTDDYTKGTPKVKLVTEDLPLPLHPTAVLIKVHAVALNYRDANIANGGNPWPVTPNGIPGNDAAGEIVSVGNRVSLVKVGDRVAPITDSEFVNARSTGRSWLAANEDGILATYIIFDEKLVTKLPEHLDWVQASIIPCAGTTAWSSLKGANIGQTVLIQGTGGVSTFALKLARASGLRVILTSSSDEKLEQIKKQFRKPEIQTVNYKTHSEWHKEVLRLTNGVGVDLVVENGGSSSLVRSMECTRRGGIVSQVGYLGGPKPEHLKEFVSTIIDRRLNVRGINAGSKDDQDELMAAISATQMTFEDILDSTWSFDKAEEAIEYVWQGKQVGKVVIKLDDQTMINCSSLKPKVKHCRRVDKPK</sequence>
<evidence type="ECO:0000313" key="2">
    <source>
        <dbReference type="EMBL" id="KAF6522390.1"/>
    </source>
</evidence>
<name>A0A8H6GSD7_FUSOX</name>
<dbReference type="Gene3D" id="3.40.50.720">
    <property type="entry name" value="NAD(P)-binding Rossmann-like Domain"/>
    <property type="match status" value="1"/>
</dbReference>
<proteinExistence type="predicted"/>
<dbReference type="Proteomes" id="UP000593570">
    <property type="component" value="Unassembled WGS sequence"/>
</dbReference>
<dbReference type="InterPro" id="IPR013149">
    <property type="entry name" value="ADH-like_C"/>
</dbReference>
<dbReference type="Gene3D" id="3.90.180.10">
    <property type="entry name" value="Medium-chain alcohol dehydrogenases, catalytic domain"/>
    <property type="match status" value="1"/>
</dbReference>
<dbReference type="InterPro" id="IPR011032">
    <property type="entry name" value="GroES-like_sf"/>
</dbReference>
<dbReference type="PANTHER" id="PTHR45033:SF2">
    <property type="entry name" value="ZINC-TYPE ALCOHOL DEHYDROGENASE-LIKE PROTEIN C1773.06C"/>
    <property type="match status" value="1"/>
</dbReference>
<dbReference type="CDD" id="cd08276">
    <property type="entry name" value="MDR7"/>
    <property type="match status" value="1"/>
</dbReference>
<dbReference type="PANTHER" id="PTHR45033">
    <property type="match status" value="1"/>
</dbReference>
<dbReference type="Pfam" id="PF00107">
    <property type="entry name" value="ADH_zinc_N"/>
    <property type="match status" value="1"/>
</dbReference>
<dbReference type="InterPro" id="IPR013154">
    <property type="entry name" value="ADH-like_N"/>
</dbReference>
<protein>
    <recommendedName>
        <fullName evidence="1">Enoyl reductase (ER) domain-containing protein</fullName>
    </recommendedName>
</protein>
<dbReference type="SMART" id="SM00829">
    <property type="entry name" value="PKS_ER"/>
    <property type="match status" value="1"/>
</dbReference>
<dbReference type="SUPFAM" id="SSF51735">
    <property type="entry name" value="NAD(P)-binding Rossmann-fold domains"/>
    <property type="match status" value="1"/>
</dbReference>
<dbReference type="InterPro" id="IPR020843">
    <property type="entry name" value="ER"/>
</dbReference>
<evidence type="ECO:0000259" key="1">
    <source>
        <dbReference type="SMART" id="SM00829"/>
    </source>
</evidence>
<dbReference type="InterPro" id="IPR052711">
    <property type="entry name" value="Zinc_ADH-like"/>
</dbReference>
<dbReference type="EMBL" id="JACDXP010000006">
    <property type="protein sequence ID" value="KAF6522390.1"/>
    <property type="molecule type" value="Genomic_DNA"/>
</dbReference>
<dbReference type="GO" id="GO:0016491">
    <property type="term" value="F:oxidoreductase activity"/>
    <property type="evidence" value="ECO:0007669"/>
    <property type="project" value="InterPro"/>
</dbReference>
<dbReference type="AlphaFoldDB" id="A0A8H6GSD7"/>
<feature type="domain" description="Enoyl reductase (ER)" evidence="1">
    <location>
        <begin position="19"/>
        <end position="345"/>
    </location>
</feature>
<dbReference type="InterPro" id="IPR036291">
    <property type="entry name" value="NAD(P)-bd_dom_sf"/>
</dbReference>
<gene>
    <name evidence="2" type="ORF">HZS61_013918</name>
</gene>
<dbReference type="SUPFAM" id="SSF50129">
    <property type="entry name" value="GroES-like"/>
    <property type="match status" value="1"/>
</dbReference>
<comment type="caution">
    <text evidence="2">The sequence shown here is derived from an EMBL/GenBank/DDBJ whole genome shotgun (WGS) entry which is preliminary data.</text>
</comment>
<organism evidence="2 3">
    <name type="scientific">Fusarium oxysporum f. sp. conglutinans</name>
    <dbReference type="NCBI Taxonomy" id="100902"/>
    <lineage>
        <taxon>Eukaryota</taxon>
        <taxon>Fungi</taxon>
        <taxon>Dikarya</taxon>
        <taxon>Ascomycota</taxon>
        <taxon>Pezizomycotina</taxon>
        <taxon>Sordariomycetes</taxon>
        <taxon>Hypocreomycetidae</taxon>
        <taxon>Hypocreales</taxon>
        <taxon>Nectriaceae</taxon>
        <taxon>Fusarium</taxon>
        <taxon>Fusarium oxysporum species complex</taxon>
    </lineage>
</organism>
<reference evidence="2 3" key="1">
    <citation type="journal article" date="2020" name="bioRxiv">
        <title>A chromosome-scale genome assembly for the Fusarium oxysporum strain Fo5176 to establish a model Arabidopsis-fungal pathosystem.</title>
        <authorList>
            <person name="Fokkens L."/>
            <person name="Guo L."/>
            <person name="Dora S."/>
            <person name="Wang B."/>
            <person name="Ye K."/>
            <person name="Sanchez-Rodriguez C."/>
            <person name="Croll D."/>
        </authorList>
    </citation>
    <scope>NUCLEOTIDE SEQUENCE [LARGE SCALE GENOMIC DNA]</scope>
    <source>
        <strain evidence="2 3">Fo5176</strain>
    </source>
</reference>
<accession>A0A8H6GSD7</accession>
<evidence type="ECO:0000313" key="3">
    <source>
        <dbReference type="Proteomes" id="UP000593570"/>
    </source>
</evidence>